<organism evidence="2 3">
    <name type="scientific">Gymnopus androsaceus JB14</name>
    <dbReference type="NCBI Taxonomy" id="1447944"/>
    <lineage>
        <taxon>Eukaryota</taxon>
        <taxon>Fungi</taxon>
        <taxon>Dikarya</taxon>
        <taxon>Basidiomycota</taxon>
        <taxon>Agaricomycotina</taxon>
        <taxon>Agaricomycetes</taxon>
        <taxon>Agaricomycetidae</taxon>
        <taxon>Agaricales</taxon>
        <taxon>Marasmiineae</taxon>
        <taxon>Omphalotaceae</taxon>
        <taxon>Gymnopus</taxon>
    </lineage>
</organism>
<keyword evidence="1" id="KW-0472">Membrane</keyword>
<reference evidence="2" key="1">
    <citation type="journal article" date="2019" name="Environ. Microbiol.">
        <title>Fungal ecological strategies reflected in gene transcription - a case study of two litter decomposers.</title>
        <authorList>
            <person name="Barbi F."/>
            <person name="Kohler A."/>
            <person name="Barry K."/>
            <person name="Baskaran P."/>
            <person name="Daum C."/>
            <person name="Fauchery L."/>
            <person name="Ihrmark K."/>
            <person name="Kuo A."/>
            <person name="LaButti K."/>
            <person name="Lipzen A."/>
            <person name="Morin E."/>
            <person name="Grigoriev I.V."/>
            <person name="Henrissat B."/>
            <person name="Lindahl B."/>
            <person name="Martin F."/>
        </authorList>
    </citation>
    <scope>NUCLEOTIDE SEQUENCE</scope>
    <source>
        <strain evidence="2">JB14</strain>
    </source>
</reference>
<name>A0A6A4GWN1_9AGAR</name>
<sequence>MNAYTNIARTLFRQSDLTTNMVVKALTLSRHNPPLFGNTFLHHRLQLIPLSCLQPMLSSFTLIKRLRISRFYATLISLHLSAILLCGLVLLSWVEFFAEITLVAIT</sequence>
<gene>
    <name evidence="2" type="ORF">BT96DRAFT_400040</name>
</gene>
<keyword evidence="3" id="KW-1185">Reference proteome</keyword>
<keyword evidence="1" id="KW-0812">Transmembrane</keyword>
<dbReference type="AlphaFoldDB" id="A0A6A4GWN1"/>
<protein>
    <submittedName>
        <fullName evidence="2">Uncharacterized protein</fullName>
    </submittedName>
</protein>
<proteinExistence type="predicted"/>
<accession>A0A6A4GWN1</accession>
<dbReference type="Proteomes" id="UP000799118">
    <property type="component" value="Unassembled WGS sequence"/>
</dbReference>
<feature type="transmembrane region" description="Helical" evidence="1">
    <location>
        <begin position="71"/>
        <end position="94"/>
    </location>
</feature>
<evidence type="ECO:0000313" key="2">
    <source>
        <dbReference type="EMBL" id="KAE9389455.1"/>
    </source>
</evidence>
<evidence type="ECO:0000313" key="3">
    <source>
        <dbReference type="Proteomes" id="UP000799118"/>
    </source>
</evidence>
<dbReference type="EMBL" id="ML769696">
    <property type="protein sequence ID" value="KAE9389455.1"/>
    <property type="molecule type" value="Genomic_DNA"/>
</dbReference>
<keyword evidence="1" id="KW-1133">Transmembrane helix</keyword>
<evidence type="ECO:0000256" key="1">
    <source>
        <dbReference type="SAM" id="Phobius"/>
    </source>
</evidence>